<dbReference type="GO" id="GO:0006508">
    <property type="term" value="P:proteolysis"/>
    <property type="evidence" value="ECO:0007669"/>
    <property type="project" value="UniProtKB-KW"/>
</dbReference>
<dbReference type="PANTHER" id="PTHR43221">
    <property type="entry name" value="PROTEASE HTPX"/>
    <property type="match status" value="1"/>
</dbReference>
<feature type="transmembrane region" description="Helical" evidence="12">
    <location>
        <begin position="43"/>
        <end position="64"/>
    </location>
</feature>
<feature type="transmembrane region" description="Helical" evidence="12">
    <location>
        <begin position="18"/>
        <end position="37"/>
    </location>
</feature>
<keyword evidence="5 12" id="KW-0812">Transmembrane</keyword>
<dbReference type="CDD" id="cd07339">
    <property type="entry name" value="M48B_HtpX_like"/>
    <property type="match status" value="1"/>
</dbReference>
<proteinExistence type="predicted"/>
<gene>
    <name evidence="14" type="ORF">MNBD_GAMMA19-1562</name>
</gene>
<protein>
    <recommendedName>
        <fullName evidence="13">Peptidase M48 domain-containing protein</fullName>
    </recommendedName>
</protein>
<dbReference type="InterPro" id="IPR001915">
    <property type="entry name" value="Peptidase_M48"/>
</dbReference>
<evidence type="ECO:0000256" key="5">
    <source>
        <dbReference type="ARBA" id="ARBA00022692"/>
    </source>
</evidence>
<evidence type="ECO:0000256" key="4">
    <source>
        <dbReference type="ARBA" id="ARBA00022670"/>
    </source>
</evidence>
<evidence type="ECO:0000256" key="12">
    <source>
        <dbReference type="SAM" id="Phobius"/>
    </source>
</evidence>
<evidence type="ECO:0000256" key="1">
    <source>
        <dbReference type="ARBA" id="ARBA00001947"/>
    </source>
</evidence>
<dbReference type="GO" id="GO:0005886">
    <property type="term" value="C:plasma membrane"/>
    <property type="evidence" value="ECO:0007669"/>
    <property type="project" value="UniProtKB-SubCell"/>
</dbReference>
<dbReference type="PANTHER" id="PTHR43221:SF1">
    <property type="entry name" value="PROTEASE HTPX"/>
    <property type="match status" value="1"/>
</dbReference>
<keyword evidence="8" id="KW-0862">Zinc</keyword>
<evidence type="ECO:0000259" key="13">
    <source>
        <dbReference type="Pfam" id="PF01435"/>
    </source>
</evidence>
<dbReference type="Pfam" id="PF01435">
    <property type="entry name" value="Peptidase_M48"/>
    <property type="match status" value="1"/>
</dbReference>
<keyword evidence="6" id="KW-0479">Metal-binding</keyword>
<dbReference type="GO" id="GO:0046872">
    <property type="term" value="F:metal ion binding"/>
    <property type="evidence" value="ECO:0007669"/>
    <property type="project" value="UniProtKB-KW"/>
</dbReference>
<feature type="domain" description="Peptidase M48" evidence="13">
    <location>
        <begin position="78"/>
        <end position="280"/>
    </location>
</feature>
<sequence length="324" mass="36594">MNAKSWLRHTLRNRLQSLLMLLVMAGFMALLGGLLWGADGVQWLFWLTVFLVLMNPVVSPRMILRMYGATPVGPEQLPGLHQTLEILARRAGLDQPPELYYVPSQVLNAFAVGNRHYAAIAVSDGLLRHLDRRELLGVLAHEISHVQHNDMWVMGLADLFSRATSLLSIFGQFLLLINLPLILLSQVSISWMAILLLIFAPQFSALAQLALSRVREYDADLNAARLTGDPLGLASALAKLEQYAGGMMEQILLPGRRRRESSLLRTHPATDERIRRLQSLVDSKQSEPHRSDEFLEALNRLNVQDAFSLPVQRRPRRHFNGLWH</sequence>
<comment type="cofactor">
    <cofactor evidence="1">
        <name>Zn(2+)</name>
        <dbReference type="ChEBI" id="CHEBI:29105"/>
    </cofactor>
</comment>
<feature type="transmembrane region" description="Helical" evidence="12">
    <location>
        <begin position="159"/>
        <end position="183"/>
    </location>
</feature>
<keyword evidence="7" id="KW-0378">Hydrolase</keyword>
<evidence type="ECO:0000256" key="10">
    <source>
        <dbReference type="ARBA" id="ARBA00023049"/>
    </source>
</evidence>
<dbReference type="AlphaFoldDB" id="A0A3B1A877"/>
<keyword evidence="10" id="KW-0482">Metalloprotease</keyword>
<reference evidence="14" key="1">
    <citation type="submission" date="2018-06" db="EMBL/GenBank/DDBJ databases">
        <authorList>
            <person name="Zhirakovskaya E."/>
        </authorList>
    </citation>
    <scope>NUCLEOTIDE SEQUENCE</scope>
</reference>
<evidence type="ECO:0000256" key="2">
    <source>
        <dbReference type="ARBA" id="ARBA00004651"/>
    </source>
</evidence>
<evidence type="ECO:0000256" key="3">
    <source>
        <dbReference type="ARBA" id="ARBA00022475"/>
    </source>
</evidence>
<evidence type="ECO:0000256" key="7">
    <source>
        <dbReference type="ARBA" id="ARBA00022801"/>
    </source>
</evidence>
<keyword evidence="11 12" id="KW-0472">Membrane</keyword>
<name>A0A3B1A877_9ZZZZ</name>
<dbReference type="EMBL" id="UOFV01000082">
    <property type="protein sequence ID" value="VAW96293.1"/>
    <property type="molecule type" value="Genomic_DNA"/>
</dbReference>
<dbReference type="InterPro" id="IPR050083">
    <property type="entry name" value="HtpX_protease"/>
</dbReference>
<keyword evidence="3" id="KW-1003">Cell membrane</keyword>
<evidence type="ECO:0000256" key="11">
    <source>
        <dbReference type="ARBA" id="ARBA00023136"/>
    </source>
</evidence>
<keyword evidence="4" id="KW-0645">Protease</keyword>
<dbReference type="GO" id="GO:0004222">
    <property type="term" value="F:metalloendopeptidase activity"/>
    <property type="evidence" value="ECO:0007669"/>
    <property type="project" value="InterPro"/>
</dbReference>
<evidence type="ECO:0000313" key="14">
    <source>
        <dbReference type="EMBL" id="VAW96293.1"/>
    </source>
</evidence>
<evidence type="ECO:0000256" key="6">
    <source>
        <dbReference type="ARBA" id="ARBA00022723"/>
    </source>
</evidence>
<dbReference type="Gene3D" id="3.30.2010.10">
    <property type="entry name" value="Metalloproteases ('zincins'), catalytic domain"/>
    <property type="match status" value="1"/>
</dbReference>
<comment type="subcellular location">
    <subcellularLocation>
        <location evidence="2">Cell membrane</location>
        <topology evidence="2">Multi-pass membrane protein</topology>
    </subcellularLocation>
</comment>
<feature type="transmembrane region" description="Helical" evidence="12">
    <location>
        <begin position="189"/>
        <end position="211"/>
    </location>
</feature>
<organism evidence="14">
    <name type="scientific">hydrothermal vent metagenome</name>
    <dbReference type="NCBI Taxonomy" id="652676"/>
    <lineage>
        <taxon>unclassified sequences</taxon>
        <taxon>metagenomes</taxon>
        <taxon>ecological metagenomes</taxon>
    </lineage>
</organism>
<accession>A0A3B1A877</accession>
<evidence type="ECO:0000256" key="9">
    <source>
        <dbReference type="ARBA" id="ARBA00022989"/>
    </source>
</evidence>
<evidence type="ECO:0000256" key="8">
    <source>
        <dbReference type="ARBA" id="ARBA00022833"/>
    </source>
</evidence>
<keyword evidence="9 12" id="KW-1133">Transmembrane helix</keyword>